<evidence type="ECO:0000256" key="2">
    <source>
        <dbReference type="ARBA" id="ARBA00023125"/>
    </source>
</evidence>
<keyword evidence="2" id="KW-0238">DNA-binding</keyword>
<dbReference type="HOGENOM" id="CLU_2942858_0_0_1"/>
<sequence length="60" mass="6510">MALGMGQNWSRVRRVIQMGRGDPSAICQMIGRAGRDGRPGLAIMFVEKTRKGGEEQSGGF</sequence>
<evidence type="ECO:0000256" key="3">
    <source>
        <dbReference type="ARBA" id="ARBA00023235"/>
    </source>
</evidence>
<organism evidence="6 7">
    <name type="scientific">Puccinia graminis f. sp. tritici (strain CRL 75-36-700-3 / race SCCL)</name>
    <name type="common">Black stem rust fungus</name>
    <dbReference type="NCBI Taxonomy" id="418459"/>
    <lineage>
        <taxon>Eukaryota</taxon>
        <taxon>Fungi</taxon>
        <taxon>Dikarya</taxon>
        <taxon>Basidiomycota</taxon>
        <taxon>Pucciniomycotina</taxon>
        <taxon>Pucciniomycetes</taxon>
        <taxon>Pucciniales</taxon>
        <taxon>Pucciniaceae</taxon>
        <taxon>Puccinia</taxon>
    </lineage>
</organism>
<evidence type="ECO:0000313" key="7">
    <source>
        <dbReference type="Proteomes" id="UP000008783"/>
    </source>
</evidence>
<dbReference type="RefSeq" id="XP_003889663.1">
    <property type="nucleotide sequence ID" value="XM_003889614.1"/>
</dbReference>
<keyword evidence="7" id="KW-1185">Reference proteome</keyword>
<dbReference type="GO" id="GO:0043138">
    <property type="term" value="F:3'-5' DNA helicase activity"/>
    <property type="evidence" value="ECO:0007669"/>
    <property type="project" value="UniProtKB-EC"/>
</dbReference>
<dbReference type="EMBL" id="DS178289">
    <property type="protein sequence ID" value="EHS63518.1"/>
    <property type="molecule type" value="Genomic_DNA"/>
</dbReference>
<accession>H6QS45</accession>
<dbReference type="KEGG" id="pgr:PGTG_21694"/>
<dbReference type="InterPro" id="IPR027417">
    <property type="entry name" value="P-loop_NTPase"/>
</dbReference>
<dbReference type="GO" id="GO:0003677">
    <property type="term" value="F:DNA binding"/>
    <property type="evidence" value="ECO:0007669"/>
    <property type="project" value="UniProtKB-KW"/>
</dbReference>
<dbReference type="EC" id="5.6.2.4" evidence="5"/>
<evidence type="ECO:0000313" key="6">
    <source>
        <dbReference type="EMBL" id="EHS63518.1"/>
    </source>
</evidence>
<dbReference type="VEuPathDB" id="FungiDB:PGTG_21694"/>
<evidence type="ECO:0000256" key="5">
    <source>
        <dbReference type="ARBA" id="ARBA00034808"/>
    </source>
</evidence>
<protein>
    <recommendedName>
        <fullName evidence="5">DNA 3'-5' helicase</fullName>
        <ecNumber evidence="5">5.6.2.4</ecNumber>
    </recommendedName>
</protein>
<comment type="catalytic activity">
    <reaction evidence="4">
        <text>Couples ATP hydrolysis with the unwinding of duplex DNA by translocating in the 3'-5' direction.</text>
        <dbReference type="EC" id="5.6.2.4"/>
    </reaction>
</comment>
<comment type="similarity">
    <text evidence="1">Belongs to the helicase family. RecQ subfamily.</text>
</comment>
<dbReference type="GeneID" id="13542873"/>
<name>H6QS45_PUCGT</name>
<dbReference type="PANTHER" id="PTHR13710:SF105">
    <property type="entry name" value="ATP-DEPENDENT DNA HELICASE Q1"/>
    <property type="match status" value="1"/>
</dbReference>
<evidence type="ECO:0000256" key="4">
    <source>
        <dbReference type="ARBA" id="ARBA00034617"/>
    </source>
</evidence>
<dbReference type="STRING" id="418459.H6QS45"/>
<dbReference type="InParanoid" id="H6QS45"/>
<gene>
    <name evidence="6" type="ORF">PGTG_21694</name>
</gene>
<dbReference type="SUPFAM" id="SSF52540">
    <property type="entry name" value="P-loop containing nucleoside triphosphate hydrolases"/>
    <property type="match status" value="1"/>
</dbReference>
<dbReference type="AlphaFoldDB" id="H6QS45"/>
<evidence type="ECO:0000256" key="1">
    <source>
        <dbReference type="ARBA" id="ARBA00005446"/>
    </source>
</evidence>
<dbReference type="Proteomes" id="UP000008783">
    <property type="component" value="Unassembled WGS sequence"/>
</dbReference>
<dbReference type="PANTHER" id="PTHR13710">
    <property type="entry name" value="DNA HELICASE RECQ FAMILY MEMBER"/>
    <property type="match status" value="1"/>
</dbReference>
<reference evidence="7" key="1">
    <citation type="journal article" date="2011" name="Proc. Natl. Acad. Sci. U.S.A.">
        <title>Obligate biotrophy features unraveled by the genomic analysis of rust fungi.</title>
        <authorList>
            <person name="Duplessis S."/>
            <person name="Cuomo C.A."/>
            <person name="Lin Y.-C."/>
            <person name="Aerts A."/>
            <person name="Tisserant E."/>
            <person name="Veneault-Fourrey C."/>
            <person name="Joly D.L."/>
            <person name="Hacquard S."/>
            <person name="Amselem J."/>
            <person name="Cantarel B.L."/>
            <person name="Chiu R."/>
            <person name="Coutinho P.M."/>
            <person name="Feau N."/>
            <person name="Field M."/>
            <person name="Frey P."/>
            <person name="Gelhaye E."/>
            <person name="Goldberg J."/>
            <person name="Grabherr M.G."/>
            <person name="Kodira C.D."/>
            <person name="Kohler A."/>
            <person name="Kuees U."/>
            <person name="Lindquist E.A."/>
            <person name="Lucas S.M."/>
            <person name="Mago R."/>
            <person name="Mauceli E."/>
            <person name="Morin E."/>
            <person name="Murat C."/>
            <person name="Pangilinan J.L."/>
            <person name="Park R."/>
            <person name="Pearson M."/>
            <person name="Quesneville H."/>
            <person name="Rouhier N."/>
            <person name="Sakthikumar S."/>
            <person name="Salamov A.A."/>
            <person name="Schmutz J."/>
            <person name="Selles B."/>
            <person name="Shapiro H."/>
            <person name="Tanguay P."/>
            <person name="Tuskan G.A."/>
            <person name="Henrissat B."/>
            <person name="Van de Peer Y."/>
            <person name="Rouze P."/>
            <person name="Ellis J.G."/>
            <person name="Dodds P.N."/>
            <person name="Schein J.E."/>
            <person name="Zhong S."/>
            <person name="Hamelin R.C."/>
            <person name="Grigoriev I.V."/>
            <person name="Szabo L.J."/>
            <person name="Martin F."/>
        </authorList>
    </citation>
    <scope>NUCLEOTIDE SEQUENCE [LARGE SCALE GENOMIC DNA]</scope>
    <source>
        <strain evidence="7">CRL 75-36-700-3 / race SCCL</strain>
    </source>
</reference>
<keyword evidence="3" id="KW-0413">Isomerase</keyword>
<dbReference type="OrthoDB" id="2506201at2759"/>
<dbReference type="Gene3D" id="3.40.50.300">
    <property type="entry name" value="P-loop containing nucleotide triphosphate hydrolases"/>
    <property type="match status" value="1"/>
</dbReference>
<proteinExistence type="inferred from homology"/>